<evidence type="ECO:0000259" key="1">
    <source>
        <dbReference type="PROSITE" id="PS50164"/>
    </source>
</evidence>
<keyword evidence="3" id="KW-1185">Reference proteome</keyword>
<evidence type="ECO:0000313" key="2">
    <source>
        <dbReference type="EMBL" id="MBD2608137.1"/>
    </source>
</evidence>
<evidence type="ECO:0000313" key="3">
    <source>
        <dbReference type="Proteomes" id="UP000660380"/>
    </source>
</evidence>
<dbReference type="InterPro" id="IPR035901">
    <property type="entry name" value="GIY-YIG_endonuc_sf"/>
</dbReference>
<reference evidence="2 3" key="1">
    <citation type="journal article" date="2020" name="ISME J.">
        <title>Comparative genomics reveals insights into cyanobacterial evolution and habitat adaptation.</title>
        <authorList>
            <person name="Chen M.Y."/>
            <person name="Teng W.K."/>
            <person name="Zhao L."/>
            <person name="Hu C.X."/>
            <person name="Zhou Y.K."/>
            <person name="Han B.P."/>
            <person name="Song L.R."/>
            <person name="Shu W.S."/>
        </authorList>
    </citation>
    <scope>NUCLEOTIDE SEQUENCE [LARGE SCALE GENOMIC DNA]</scope>
    <source>
        <strain evidence="2 3">FACHB-248</strain>
    </source>
</reference>
<dbReference type="Pfam" id="PF03551">
    <property type="entry name" value="PadR"/>
    <property type="match status" value="1"/>
</dbReference>
<dbReference type="SUPFAM" id="SSF82771">
    <property type="entry name" value="GIY-YIG endonuclease"/>
    <property type="match status" value="1"/>
</dbReference>
<dbReference type="PROSITE" id="PS50164">
    <property type="entry name" value="GIY_YIG"/>
    <property type="match status" value="1"/>
</dbReference>
<protein>
    <submittedName>
        <fullName evidence="2">Helix-turn-helix transcriptional regulator</fullName>
    </submittedName>
</protein>
<name>A0ABR8GY37_9CYAN</name>
<feature type="domain" description="GIY-YIG" evidence="1">
    <location>
        <begin position="31"/>
        <end position="103"/>
    </location>
</feature>
<dbReference type="EMBL" id="JACJTA010000084">
    <property type="protein sequence ID" value="MBD2608137.1"/>
    <property type="molecule type" value="Genomic_DNA"/>
</dbReference>
<dbReference type="SUPFAM" id="SSF46785">
    <property type="entry name" value="Winged helix' DNA-binding domain"/>
    <property type="match status" value="1"/>
</dbReference>
<dbReference type="Gene3D" id="3.40.1440.10">
    <property type="entry name" value="GIY-YIG endonuclease"/>
    <property type="match status" value="1"/>
</dbReference>
<gene>
    <name evidence="2" type="ORF">H6G81_27390</name>
</gene>
<dbReference type="RefSeq" id="WP_144238460.1">
    <property type="nucleotide sequence ID" value="NZ_JACJTA010000084.1"/>
</dbReference>
<dbReference type="CDD" id="cd00719">
    <property type="entry name" value="GIY-YIG_SF"/>
    <property type="match status" value="1"/>
</dbReference>
<dbReference type="Proteomes" id="UP000660380">
    <property type="component" value="Unassembled WGS sequence"/>
</dbReference>
<dbReference type="InterPro" id="IPR036390">
    <property type="entry name" value="WH_DNA-bd_sf"/>
</dbReference>
<sequence>MHWNHEKIDLGAIDPLKLPSLPLDKKADLPDCPAIYFAVSGSGEILYVGRTAALCRRWISHHRFKQLNDLGNVKLAWLQCEEPSILKTLEARLICALKPKLNEQLPSSKTLFSYFDVSRKDTSPIQPQGSKLGWAILTVLIESPCSGYDLAKRFDGSVGFFWSASHQQIYRELSKLEDNGWITAEIILQEGRPDKKLYRVTESGEQQLNEWIATPCEPTPIKDDLLVKLFAGYVAPRETILAELVVHVINSDG</sequence>
<dbReference type="InterPro" id="IPR036388">
    <property type="entry name" value="WH-like_DNA-bd_sf"/>
</dbReference>
<dbReference type="InterPro" id="IPR005149">
    <property type="entry name" value="Tscrpt_reg_PadR_N"/>
</dbReference>
<accession>A0ABR8GY37</accession>
<dbReference type="PANTHER" id="PTHR43252">
    <property type="entry name" value="TRANSCRIPTIONAL REGULATOR YQJI"/>
    <property type="match status" value="1"/>
</dbReference>
<dbReference type="InterPro" id="IPR000305">
    <property type="entry name" value="GIY-YIG_endonuc"/>
</dbReference>
<comment type="caution">
    <text evidence="2">The sequence shown here is derived from an EMBL/GenBank/DDBJ whole genome shotgun (WGS) entry which is preliminary data.</text>
</comment>
<dbReference type="Gene3D" id="1.10.10.10">
    <property type="entry name" value="Winged helix-like DNA-binding domain superfamily/Winged helix DNA-binding domain"/>
    <property type="match status" value="1"/>
</dbReference>
<organism evidence="2 3">
    <name type="scientific">Scytonema hofmannii FACHB-248</name>
    <dbReference type="NCBI Taxonomy" id="1842502"/>
    <lineage>
        <taxon>Bacteria</taxon>
        <taxon>Bacillati</taxon>
        <taxon>Cyanobacteriota</taxon>
        <taxon>Cyanophyceae</taxon>
        <taxon>Nostocales</taxon>
        <taxon>Scytonemataceae</taxon>
        <taxon>Scytonema</taxon>
    </lineage>
</organism>
<dbReference type="PANTHER" id="PTHR43252:SF4">
    <property type="entry name" value="TRANSCRIPTIONAL REGULATORY PROTEIN"/>
    <property type="match status" value="1"/>
</dbReference>
<proteinExistence type="predicted"/>